<feature type="domain" description="RecF/RecN/SMC N-terminal" evidence="8">
    <location>
        <begin position="4"/>
        <end position="886"/>
    </location>
</feature>
<keyword evidence="3 6" id="KW-0175">Coiled coil</keyword>
<feature type="binding site" evidence="6">
    <location>
        <position position="475"/>
    </location>
    <ligand>
        <name>Zn(2+)</name>
        <dbReference type="ChEBI" id="CHEBI:29105"/>
    </ligand>
</feature>
<proteinExistence type="inferred from homology"/>
<dbReference type="PANTHER" id="PTHR32114:SF2">
    <property type="entry name" value="ABC TRANSPORTER ABCH.3"/>
    <property type="match status" value="1"/>
</dbReference>
<evidence type="ECO:0000256" key="4">
    <source>
        <dbReference type="ARBA" id="ARBA00023204"/>
    </source>
</evidence>
<feature type="coiled-coil region" evidence="6">
    <location>
        <begin position="488"/>
        <end position="622"/>
    </location>
</feature>
<keyword evidence="6" id="KW-0479">Metal-binding</keyword>
<dbReference type="GO" id="GO:0006302">
    <property type="term" value="P:double-strand break repair"/>
    <property type="evidence" value="ECO:0007669"/>
    <property type="project" value="UniProtKB-UniRule"/>
</dbReference>
<feature type="coiled-coil region" evidence="6">
    <location>
        <begin position="167"/>
        <end position="290"/>
    </location>
</feature>
<evidence type="ECO:0000256" key="2">
    <source>
        <dbReference type="ARBA" id="ARBA00022801"/>
    </source>
</evidence>
<dbReference type="Proteomes" id="UP000282322">
    <property type="component" value="Unassembled WGS sequence"/>
</dbReference>
<feature type="binding site" evidence="6">
    <location>
        <begin position="32"/>
        <end position="38"/>
    </location>
    <ligand>
        <name>ATP</name>
        <dbReference type="ChEBI" id="CHEBI:30616"/>
    </ligand>
</feature>
<dbReference type="GO" id="GO:0005524">
    <property type="term" value="F:ATP binding"/>
    <property type="evidence" value="ECO:0007669"/>
    <property type="project" value="UniProtKB-UniRule"/>
</dbReference>
<dbReference type="Gene3D" id="1.10.287.510">
    <property type="entry name" value="Helix hairpin bin"/>
    <property type="match status" value="1"/>
</dbReference>
<evidence type="ECO:0000313" key="9">
    <source>
        <dbReference type="EMBL" id="RRJ29421.1"/>
    </source>
</evidence>
<feature type="region of interest" description="Disordered" evidence="7">
    <location>
        <begin position="370"/>
        <end position="399"/>
    </location>
</feature>
<keyword evidence="6" id="KW-0067">ATP-binding</keyword>
<dbReference type="GO" id="GO:0008270">
    <property type="term" value="F:zinc ion binding"/>
    <property type="evidence" value="ECO:0007669"/>
    <property type="project" value="UniProtKB-UniRule"/>
</dbReference>
<keyword evidence="6" id="KW-0547">Nucleotide-binding</keyword>
<gene>
    <name evidence="6" type="primary">rad50</name>
    <name evidence="9" type="ORF">EIK79_12315</name>
</gene>
<feature type="binding site" evidence="6">
    <location>
        <position position="12"/>
    </location>
    <ligand>
        <name>ATP</name>
        <dbReference type="ChEBI" id="CHEBI:30616"/>
    </ligand>
</feature>
<comment type="caution">
    <text evidence="6">Lacks conserved residue(s) required for the propagation of feature annotation.</text>
</comment>
<keyword evidence="10" id="KW-1185">Reference proteome</keyword>
<comment type="caution">
    <text evidence="9">The sequence shown here is derived from an EMBL/GenBank/DDBJ whole genome shotgun (WGS) entry which is preliminary data.</text>
</comment>
<keyword evidence="2 6" id="KW-0378">Hydrolase</keyword>
<dbReference type="OrthoDB" id="25344at2157"/>
<dbReference type="Gene3D" id="3.40.50.300">
    <property type="entry name" value="P-loop containing nucleotide triphosphate hydrolases"/>
    <property type="match status" value="2"/>
</dbReference>
<organism evidence="9 10">
    <name type="scientific">Halocatena pleomorpha</name>
    <dbReference type="NCBI Taxonomy" id="1785090"/>
    <lineage>
        <taxon>Archaea</taxon>
        <taxon>Methanobacteriati</taxon>
        <taxon>Methanobacteriota</taxon>
        <taxon>Stenosarchaea group</taxon>
        <taxon>Halobacteria</taxon>
        <taxon>Halobacteriales</taxon>
        <taxon>Natronomonadaceae</taxon>
        <taxon>Halocatena</taxon>
    </lineage>
</organism>
<evidence type="ECO:0000313" key="10">
    <source>
        <dbReference type="Proteomes" id="UP000282322"/>
    </source>
</evidence>
<protein>
    <recommendedName>
        <fullName evidence="6">DNA double-strand break repair Rad50 ATPase</fullName>
    </recommendedName>
</protein>
<comment type="function">
    <text evidence="6">Part of the Rad50/Mre11 complex, which is involved in the early steps of DNA double-strand break (DSB) repair. Rad50 controls the balance between DNA end bridging and DNA resection via ATP-dependent structural rearrangements of the Rad50/Mre11 complex.</text>
</comment>
<evidence type="ECO:0000256" key="1">
    <source>
        <dbReference type="ARBA" id="ARBA00022763"/>
    </source>
</evidence>
<dbReference type="GO" id="GO:0016887">
    <property type="term" value="F:ATP hydrolysis activity"/>
    <property type="evidence" value="ECO:0007669"/>
    <property type="project" value="UniProtKB-UniRule"/>
</dbReference>
<dbReference type="Pfam" id="PF02463">
    <property type="entry name" value="SMC_N"/>
    <property type="match status" value="1"/>
</dbReference>
<accession>A0A3P3R7H5</accession>
<comment type="subunit">
    <text evidence="6">Homodimer. Forms a heterotetramer composed of two Mre11 subunits and two Rad50 subunits.</text>
</comment>
<evidence type="ECO:0000259" key="8">
    <source>
        <dbReference type="Pfam" id="PF02463"/>
    </source>
</evidence>
<dbReference type="SUPFAM" id="SSF52540">
    <property type="entry name" value="P-loop containing nucleoside triphosphate hydrolases"/>
    <property type="match status" value="1"/>
</dbReference>
<name>A0A3P3R7H5_9EURY</name>
<dbReference type="RefSeq" id="WP_124955411.1">
    <property type="nucleotide sequence ID" value="NZ_RRCH01000028.1"/>
</dbReference>
<comment type="domain">
    <text evidence="6">The two conserved Cys that bind zinc constitute the zinc-hook, which separates the large intramolecular coiled coil regions. The 2 Cys residues coordinate one molecule of zinc with the help of the 2 Cys residues of the zinc-hook of another Rad50 molecule, thereby forming a V-shaped homodimer.</text>
</comment>
<feature type="compositionally biased region" description="Basic and acidic residues" evidence="7">
    <location>
        <begin position="376"/>
        <end position="398"/>
    </location>
</feature>
<evidence type="ECO:0000256" key="7">
    <source>
        <dbReference type="SAM" id="MobiDB-lite"/>
    </source>
</evidence>
<dbReference type="InterPro" id="IPR003395">
    <property type="entry name" value="RecF/RecN/SMC_N"/>
</dbReference>
<dbReference type="EMBL" id="RRCH01000028">
    <property type="protein sequence ID" value="RRJ29421.1"/>
    <property type="molecule type" value="Genomic_DNA"/>
</dbReference>
<dbReference type="AlphaFoldDB" id="A0A3P3R7H5"/>
<sequence>MIFTRLRLKNWKCYEEEDLSFDTGITVVHGVNGAGKSTLLEACYFALYGTDAFQTGKSREDAITTGMTELEVELWFIHNETEYRIYRRISDPPSSEYVYSDVEFETPSDIYEKESEVQQKIQRIMRMDAEAFLNCSYVRQGDITRLIHASPADRQNIIDRLLQLGKLKTYRERMEHALRGARNARDEKQTELQTVEERIEHLEEQDLEAELARVNKRLESVSTAIEDLDDDLTTAKDQHDDAHQQLEAFDQKRSELQEVSEKLRTAQDTLDEATEIVSQRQNQLNEAATELEARRAAVANSLAAVDVSIGDTFDDLIDPETIDRSRLNTALNERETERTEIRETITQLEATIERMQYDAESFADRADELQAQASDAEARAESAATRAEKRRTEDLAEKKARKTKLQEAIETTKAQFDAAPDAVEFGDADAYAERIETELSNATQEQTRLTGNINALEEQISHAESLIDEGRCPECGQAVDAAPAVTQLDDKREKKATLESELAALEERIAALTAKEDTAEALQQAESDVAQYTREQQTVTHRIAEIQDGIDRLTQEAQEKQDLATRKSVAAEQWTARADRLTAERTALENTLTAVRDELATVEEEQERLQQLDDALDAYVAAHEQRETKAELLASAQETKDTRASRVTRLSERRAELTATIDEERIELLEEQAADANETIKQLKAERAEKADERDSLTAHRGQIQGKLDDLDTERSRAAELRRQQTTLADAVAQLEAVNQMYSGLRETLRAANVSYLEQLLNSIFGLIYENDAYAYIELDRAYEITVHEKSGETLDPDELSGGEQALFNLALRCAIYQLLAEGIDGKAPLPPLILDEPTVHLDETHVGRLNELVERMRQLGVDQTIVVTHSREVVDSADERIAVSQDPSTNRSRAEVESADLLAGI</sequence>
<dbReference type="HAMAP" id="MF_00449">
    <property type="entry name" value="RAD50"/>
    <property type="match status" value="1"/>
</dbReference>
<dbReference type="SUPFAM" id="SSF75712">
    <property type="entry name" value="Rad50 coiled-coil Zn hook"/>
    <property type="match status" value="1"/>
</dbReference>
<dbReference type="InterPro" id="IPR022982">
    <property type="entry name" value="Rad50_ATPase_archaeal"/>
</dbReference>
<comment type="cofactor">
    <cofactor evidence="6">
        <name>Zn(2+)</name>
        <dbReference type="ChEBI" id="CHEBI:29105"/>
    </cofactor>
    <text evidence="6">Binds 1 zinc ion per homodimer.</text>
</comment>
<evidence type="ECO:0000256" key="3">
    <source>
        <dbReference type="ARBA" id="ARBA00023054"/>
    </source>
</evidence>
<feature type="coiled-coil region" evidence="6">
    <location>
        <begin position="647"/>
        <end position="700"/>
    </location>
</feature>
<dbReference type="InterPro" id="IPR027417">
    <property type="entry name" value="P-loop_NTPase"/>
</dbReference>
<feature type="binding site" evidence="6">
    <location>
        <position position="140"/>
    </location>
    <ligand>
        <name>ATP</name>
        <dbReference type="ChEBI" id="CHEBI:30616"/>
    </ligand>
</feature>
<keyword evidence="6" id="KW-0862">Zinc</keyword>
<keyword evidence="1 6" id="KW-0227">DNA damage</keyword>
<dbReference type="PANTHER" id="PTHR32114">
    <property type="entry name" value="ABC TRANSPORTER ABCH.3"/>
    <property type="match status" value="1"/>
</dbReference>
<comment type="similarity">
    <text evidence="6">Belongs to the SMC family. RAD50 subfamily.</text>
</comment>
<evidence type="ECO:0000256" key="5">
    <source>
        <dbReference type="ARBA" id="ARBA00049666"/>
    </source>
</evidence>
<reference evidence="9 10" key="1">
    <citation type="submission" date="2018-11" db="EMBL/GenBank/DDBJ databases">
        <title>Taxonoimc description of Halomarina strain SPP-AMP-1.</title>
        <authorList>
            <person name="Pal Y."/>
            <person name="Srinivasana K."/>
            <person name="Verma A."/>
            <person name="Kumar P."/>
        </authorList>
    </citation>
    <scope>NUCLEOTIDE SEQUENCE [LARGE SCALE GENOMIC DNA]</scope>
    <source>
        <strain evidence="9 10">SPP-AMP-1</strain>
    </source>
</reference>
<evidence type="ECO:0000256" key="6">
    <source>
        <dbReference type="HAMAP-Rule" id="MF_00449"/>
    </source>
</evidence>
<feature type="binding site" evidence="6">
    <location>
        <position position="472"/>
    </location>
    <ligand>
        <name>Zn(2+)</name>
        <dbReference type="ChEBI" id="CHEBI:29105"/>
    </ligand>
</feature>
<comment type="similarity">
    <text evidence="5">Belongs to the Sph1/Sph2 family.</text>
</comment>
<keyword evidence="4 6" id="KW-0234">DNA repair</keyword>